<keyword evidence="2" id="KW-1185">Reference proteome</keyword>
<dbReference type="AlphaFoldDB" id="A0A0R3X6F6"/>
<protein>
    <submittedName>
        <fullName evidence="3">MCM_OB domain-containing protein</fullName>
    </submittedName>
</protein>
<evidence type="ECO:0000313" key="1">
    <source>
        <dbReference type="EMBL" id="VDM33784.1"/>
    </source>
</evidence>
<evidence type="ECO:0000313" key="2">
    <source>
        <dbReference type="Proteomes" id="UP000274429"/>
    </source>
</evidence>
<organism evidence="3">
    <name type="scientific">Hydatigena taeniaeformis</name>
    <name type="common">Feline tapeworm</name>
    <name type="synonym">Taenia taeniaeformis</name>
    <dbReference type="NCBI Taxonomy" id="6205"/>
    <lineage>
        <taxon>Eukaryota</taxon>
        <taxon>Metazoa</taxon>
        <taxon>Spiralia</taxon>
        <taxon>Lophotrochozoa</taxon>
        <taxon>Platyhelminthes</taxon>
        <taxon>Cestoda</taxon>
        <taxon>Eucestoda</taxon>
        <taxon>Cyclophyllidea</taxon>
        <taxon>Taeniidae</taxon>
        <taxon>Hydatigera</taxon>
    </lineage>
</organism>
<evidence type="ECO:0000313" key="3">
    <source>
        <dbReference type="WBParaSite" id="TTAC_0000908701-mRNA-1"/>
    </source>
</evidence>
<dbReference type="WBParaSite" id="TTAC_0000908701-mRNA-1">
    <property type="protein sequence ID" value="TTAC_0000908701-mRNA-1"/>
    <property type="gene ID" value="TTAC_0000908701"/>
</dbReference>
<name>A0A0R3X6F6_HYDTA</name>
<reference evidence="3" key="1">
    <citation type="submission" date="2017-02" db="UniProtKB">
        <authorList>
            <consortium name="WormBaseParasite"/>
        </authorList>
    </citation>
    <scope>IDENTIFICATION</scope>
</reference>
<sequence length="215" mass="24232">MTLPGLSLLRLISATKPSLLSAIPQRGTSSSSDDFSHVTEITEMRSPPVPKTLSYLKINEGGNINRADILGTVTDVKVRLQIHVHYMMLDRLSQPGRQWATLFVRTRIPVLSTPLDDEECFDSEVDENERDASRVTYLLRTYHNRVHVFHLRLLPLVKRLRLGDRVFVTGFLSYYKPSFTSSPIEVAKVRKIGAVVAERLILLGSSNEAINSETE</sequence>
<accession>A0A0R3X6F6</accession>
<proteinExistence type="predicted"/>
<reference evidence="1 2" key="2">
    <citation type="submission" date="2018-11" db="EMBL/GenBank/DDBJ databases">
        <authorList>
            <consortium name="Pathogen Informatics"/>
        </authorList>
    </citation>
    <scope>NUCLEOTIDE SEQUENCE [LARGE SCALE GENOMIC DNA]</scope>
</reference>
<dbReference type="OrthoDB" id="1078367at2759"/>
<dbReference type="EMBL" id="UYWX01020673">
    <property type="protein sequence ID" value="VDM33784.1"/>
    <property type="molecule type" value="Genomic_DNA"/>
</dbReference>
<gene>
    <name evidence="1" type="ORF">TTAC_LOCUS9072</name>
</gene>
<dbReference type="Proteomes" id="UP000274429">
    <property type="component" value="Unassembled WGS sequence"/>
</dbReference>